<feature type="domain" description="Rhodanese" evidence="1">
    <location>
        <begin position="47"/>
        <end position="135"/>
    </location>
</feature>
<dbReference type="SUPFAM" id="SSF52821">
    <property type="entry name" value="Rhodanese/Cell cycle control phosphatase"/>
    <property type="match status" value="1"/>
</dbReference>
<dbReference type="InterPro" id="IPR050229">
    <property type="entry name" value="GlpE_sulfurtransferase"/>
</dbReference>
<dbReference type="EMBL" id="JACHIB010000007">
    <property type="protein sequence ID" value="MBB6083372.1"/>
    <property type="molecule type" value="Genomic_DNA"/>
</dbReference>
<sequence length="136" mass="14711">MDFLLSQNNLWILLIALASGGLLLWPSLSKGRSTGRVPLAEAIRLVNQEHGQFVDVRPADQFKTGAIPQARNIPLDTLEAHLNSLPKDKPVVLVDAHGRDGAKAVAQLRKQGFDRVSCLDGGLNAWTEGGLPLKKS</sequence>
<accession>A0A7W9TPU9</accession>
<organism evidence="2 3">
    <name type="scientific">Castellaniella defragrans</name>
    <name type="common">Alcaligenes defragrans</name>
    <dbReference type="NCBI Taxonomy" id="75697"/>
    <lineage>
        <taxon>Bacteria</taxon>
        <taxon>Pseudomonadati</taxon>
        <taxon>Pseudomonadota</taxon>
        <taxon>Betaproteobacteria</taxon>
        <taxon>Burkholderiales</taxon>
        <taxon>Alcaligenaceae</taxon>
        <taxon>Castellaniella</taxon>
    </lineage>
</organism>
<proteinExistence type="predicted"/>
<evidence type="ECO:0000259" key="1">
    <source>
        <dbReference type="PROSITE" id="PS50206"/>
    </source>
</evidence>
<name>A0A7W9TPU9_CASDE</name>
<dbReference type="PANTHER" id="PTHR43031:SF18">
    <property type="entry name" value="RHODANESE-RELATED SULFURTRANSFERASES"/>
    <property type="match status" value="1"/>
</dbReference>
<dbReference type="InterPro" id="IPR036873">
    <property type="entry name" value="Rhodanese-like_dom_sf"/>
</dbReference>
<dbReference type="PANTHER" id="PTHR43031">
    <property type="entry name" value="FAD-DEPENDENT OXIDOREDUCTASE"/>
    <property type="match status" value="1"/>
</dbReference>
<dbReference type="AlphaFoldDB" id="A0A7W9TPU9"/>
<dbReference type="RefSeq" id="WP_043680079.1">
    <property type="nucleotide sequence ID" value="NZ_JACHIB010000007.1"/>
</dbReference>
<dbReference type="CDD" id="cd00158">
    <property type="entry name" value="RHOD"/>
    <property type="match status" value="1"/>
</dbReference>
<protein>
    <submittedName>
        <fullName evidence="2">Rhodanese-related sulfurtransferase</fullName>
    </submittedName>
</protein>
<dbReference type="Pfam" id="PF00581">
    <property type="entry name" value="Rhodanese"/>
    <property type="match status" value="1"/>
</dbReference>
<keyword evidence="2" id="KW-0808">Transferase</keyword>
<dbReference type="SMART" id="SM00450">
    <property type="entry name" value="RHOD"/>
    <property type="match status" value="1"/>
</dbReference>
<dbReference type="Gene3D" id="3.40.250.10">
    <property type="entry name" value="Rhodanese-like domain"/>
    <property type="match status" value="1"/>
</dbReference>
<evidence type="ECO:0000313" key="2">
    <source>
        <dbReference type="EMBL" id="MBB6083372.1"/>
    </source>
</evidence>
<dbReference type="PROSITE" id="PS50206">
    <property type="entry name" value="RHODANESE_3"/>
    <property type="match status" value="1"/>
</dbReference>
<dbReference type="GO" id="GO:0016740">
    <property type="term" value="F:transferase activity"/>
    <property type="evidence" value="ECO:0007669"/>
    <property type="project" value="UniProtKB-KW"/>
</dbReference>
<dbReference type="InterPro" id="IPR001763">
    <property type="entry name" value="Rhodanese-like_dom"/>
</dbReference>
<evidence type="ECO:0000313" key="3">
    <source>
        <dbReference type="Proteomes" id="UP000541136"/>
    </source>
</evidence>
<reference evidence="2 3" key="1">
    <citation type="submission" date="2020-08" db="EMBL/GenBank/DDBJ databases">
        <title>Genomic Encyclopedia of Type Strains, Phase IV (KMG-IV): sequencing the most valuable type-strain genomes for metagenomic binning, comparative biology and taxonomic classification.</title>
        <authorList>
            <person name="Goeker M."/>
        </authorList>
    </citation>
    <scope>NUCLEOTIDE SEQUENCE [LARGE SCALE GENOMIC DNA]</scope>
    <source>
        <strain evidence="2 3">DSM 12141</strain>
    </source>
</reference>
<dbReference type="Proteomes" id="UP000541136">
    <property type="component" value="Unassembled WGS sequence"/>
</dbReference>
<comment type="caution">
    <text evidence="2">The sequence shown here is derived from an EMBL/GenBank/DDBJ whole genome shotgun (WGS) entry which is preliminary data.</text>
</comment>
<gene>
    <name evidence="2" type="ORF">HNR28_001410</name>
</gene>